<dbReference type="GO" id="GO:0003735">
    <property type="term" value="F:structural constituent of ribosome"/>
    <property type="evidence" value="ECO:0007669"/>
    <property type="project" value="InterPro"/>
</dbReference>
<keyword evidence="5" id="KW-1185">Reference proteome</keyword>
<dbReference type="GO" id="GO:0006412">
    <property type="term" value="P:translation"/>
    <property type="evidence" value="ECO:0007669"/>
    <property type="project" value="InterPro"/>
</dbReference>
<dbReference type="Pfam" id="PF00861">
    <property type="entry name" value="Ribosomal_L18p"/>
    <property type="match status" value="1"/>
</dbReference>
<dbReference type="InterPro" id="IPR005484">
    <property type="entry name" value="Ribosomal_uL18_bac/plant/anim"/>
</dbReference>
<dbReference type="AlphaFoldDB" id="A0A7T0BRI2"/>
<evidence type="ECO:0000256" key="1">
    <source>
        <dbReference type="ARBA" id="ARBA00007116"/>
    </source>
</evidence>
<accession>A0A7T0BRI2</accession>
<dbReference type="GO" id="GO:0005840">
    <property type="term" value="C:ribosome"/>
    <property type="evidence" value="ECO:0007669"/>
    <property type="project" value="UniProtKB-KW"/>
</dbReference>
<dbReference type="CDD" id="cd00432">
    <property type="entry name" value="Ribosomal_L18_L5e"/>
    <property type="match status" value="1"/>
</dbReference>
<evidence type="ECO:0000256" key="3">
    <source>
        <dbReference type="ARBA" id="ARBA00023274"/>
    </source>
</evidence>
<keyword evidence="3" id="KW-0687">Ribonucleoprotein</keyword>
<protein>
    <recommendedName>
        <fullName evidence="6">50S ribosomal protein L18</fullName>
    </recommendedName>
</protein>
<proteinExistence type="inferred from homology"/>
<dbReference type="Proteomes" id="UP000594451">
    <property type="component" value="Chromosome"/>
</dbReference>
<dbReference type="InterPro" id="IPR057268">
    <property type="entry name" value="Ribosomal_L18"/>
</dbReference>
<evidence type="ECO:0000256" key="2">
    <source>
        <dbReference type="ARBA" id="ARBA00022980"/>
    </source>
</evidence>
<evidence type="ECO:0008006" key="6">
    <source>
        <dbReference type="Google" id="ProtNLM"/>
    </source>
</evidence>
<evidence type="ECO:0000313" key="4">
    <source>
        <dbReference type="EMBL" id="QPJ58522.1"/>
    </source>
</evidence>
<dbReference type="Gene3D" id="3.30.420.100">
    <property type="match status" value="1"/>
</dbReference>
<dbReference type="KEGG" id="psup:E5P55_00975"/>
<keyword evidence="2" id="KW-0689">Ribosomal protein</keyword>
<dbReference type="EMBL" id="CP039370">
    <property type="protein sequence ID" value="QPJ58522.1"/>
    <property type="molecule type" value="Genomic_DNA"/>
</dbReference>
<gene>
    <name evidence="4" type="ORF">E5P55_00975</name>
</gene>
<reference evidence="4 5" key="1">
    <citation type="journal article" date="2020" name="Sci. Rep.">
        <title>Morphology, ultrastructure, genomics, and phylogeny of Euplotes vanleeuwenhoeki sp. nov. and its ultra-reduced endosymbiont Candidatus Pinguicoccus supinus sp. nov.</title>
        <authorList>
            <person name="Serra V."/>
            <person name="Gammuto L."/>
            <person name="Nitla V."/>
            <person name="Castelli M."/>
            <person name="Lanzoni O."/>
            <person name="Sassera D."/>
            <person name="Bandi C."/>
            <person name="Sandeep B.V."/>
            <person name="Verni F."/>
            <person name="Modeo L."/>
            <person name="Petroni G."/>
        </authorList>
    </citation>
    <scope>NUCLEOTIDE SEQUENCE [LARGE SCALE GENOMIC DNA]</scope>
    <source>
        <strain evidence="4 5">KKR18_Esm</strain>
    </source>
</reference>
<organism evidence="4 5">
    <name type="scientific">Candidatus Pinguicoccus supinus</name>
    <dbReference type="NCBI Taxonomy" id="2529394"/>
    <lineage>
        <taxon>Bacteria</taxon>
        <taxon>Pseudomonadati</taxon>
        <taxon>Verrucomicrobiota</taxon>
        <taxon>Candidatus Pinguicoccus</taxon>
    </lineage>
</organism>
<comment type="similarity">
    <text evidence="1">Belongs to the universal ribosomal protein uL18 family.</text>
</comment>
<dbReference type="GO" id="GO:1990904">
    <property type="term" value="C:ribonucleoprotein complex"/>
    <property type="evidence" value="ECO:0007669"/>
    <property type="project" value="UniProtKB-KW"/>
</dbReference>
<name>A0A7T0BRI2_9BACT</name>
<sequence length="108" mass="12715">MKRILKRTIGAGTFVRPRLIIKFSNKHVYIQCINDSIGITMFSLTTNIKPLKLFKFNNCLILSKYLGIFVGKELIRRSIHRIKFDRSVKKYHGNIKIFLESIRLYINV</sequence>
<dbReference type="SUPFAM" id="SSF53137">
    <property type="entry name" value="Translational machinery components"/>
    <property type="match status" value="1"/>
</dbReference>
<evidence type="ECO:0000313" key="5">
    <source>
        <dbReference type="Proteomes" id="UP000594451"/>
    </source>
</evidence>